<dbReference type="GO" id="GO:0016811">
    <property type="term" value="F:hydrolase activity, acting on carbon-nitrogen (but not peptide) bonds, in linear amides"/>
    <property type="evidence" value="ECO:0007669"/>
    <property type="project" value="TreeGrafter"/>
</dbReference>
<dbReference type="PANTHER" id="PTHR35005">
    <property type="entry name" value="3-DEHYDRO-SCYLLO-INOSOSE HYDROLASE"/>
    <property type="match status" value="1"/>
</dbReference>
<dbReference type="SUPFAM" id="SSF102215">
    <property type="entry name" value="Creatininase"/>
    <property type="match status" value="1"/>
</dbReference>
<accession>A0A9D1N5D5</accession>
<proteinExistence type="inferred from homology"/>
<organism evidence="6 7">
    <name type="scientific">Candidatus Aphodomorpha intestinavium</name>
    <dbReference type="NCBI Taxonomy" id="2840672"/>
    <lineage>
        <taxon>Bacteria</taxon>
        <taxon>Bacillati</taxon>
        <taxon>Bacillota</taxon>
        <taxon>Clostridia</taxon>
        <taxon>Eubacteriales</taxon>
        <taxon>Candidatus Aphodomorpha</taxon>
    </lineage>
</organism>
<dbReference type="Pfam" id="PF02633">
    <property type="entry name" value="Creatininase"/>
    <property type="match status" value="1"/>
</dbReference>
<sequence length="373" mass="42457">MAYTNYLTTEYPNIFFEDNKVGRLKKRLWDASEEEIQAILDDYGIGSPLEMGIAGTYIQNTPRAALIEKRRKNDIVLVPIGSTENHGAQNCSGLDTLMVQFICEAVRRKTKKLGHEVSLAFPPMNYGGHPYHHIGMPGTVMISETVIIDTLTQVMAGLWDDGFRKIILVNNHGQDWMLESAVQEFFKRYQLPAFACVVEWHRAVREFFYPLGDERPDFVSTPFVHADESETSAALLMFPEMVDMSVCVDATPKNFGFLQEGFFDGSVDSFHRPNRWQEMEGNAWIERFGTPEGVVGKPTRADPRRVKRAIAAICEYLTCMCEDIIEKYPAGKVPDPSKFSFRPAEEIEPCLREPLSEGWKSIHELPRRGMFID</sequence>
<reference evidence="6" key="1">
    <citation type="submission" date="2020-10" db="EMBL/GenBank/DDBJ databases">
        <authorList>
            <person name="Gilroy R."/>
        </authorList>
    </citation>
    <scope>NUCLEOTIDE SEQUENCE</scope>
    <source>
        <strain evidence="6">ChiGjej2B2-16831</strain>
    </source>
</reference>
<dbReference type="Proteomes" id="UP000824128">
    <property type="component" value="Unassembled WGS sequence"/>
</dbReference>
<dbReference type="GO" id="GO:0046872">
    <property type="term" value="F:metal ion binding"/>
    <property type="evidence" value="ECO:0007669"/>
    <property type="project" value="UniProtKB-KW"/>
</dbReference>
<dbReference type="NCBIfam" id="NF041098">
    <property type="entry name" value="diketo_inos_hlase_IolN"/>
    <property type="match status" value="1"/>
</dbReference>
<keyword evidence="4" id="KW-0862">Zinc</keyword>
<keyword evidence="3" id="KW-0378">Hydrolase</keyword>
<reference evidence="6" key="2">
    <citation type="journal article" date="2021" name="PeerJ">
        <title>Extensive microbial diversity within the chicken gut microbiome revealed by metagenomics and culture.</title>
        <authorList>
            <person name="Gilroy R."/>
            <person name="Ravi A."/>
            <person name="Getino M."/>
            <person name="Pursley I."/>
            <person name="Horton D.L."/>
            <person name="Alikhan N.F."/>
            <person name="Baker D."/>
            <person name="Gharbi K."/>
            <person name="Hall N."/>
            <person name="Watson M."/>
            <person name="Adriaenssens E.M."/>
            <person name="Foster-Nyarko E."/>
            <person name="Jarju S."/>
            <person name="Secka A."/>
            <person name="Antonio M."/>
            <person name="Oren A."/>
            <person name="Chaudhuri R.R."/>
            <person name="La Ragione R."/>
            <person name="Hildebrand F."/>
            <person name="Pallen M.J."/>
        </authorList>
    </citation>
    <scope>NUCLEOTIDE SEQUENCE</scope>
    <source>
        <strain evidence="6">ChiGjej2B2-16831</strain>
    </source>
</reference>
<protein>
    <submittedName>
        <fullName evidence="6">Creatininase family protein</fullName>
    </submittedName>
</protein>
<gene>
    <name evidence="6" type="ORF">IAD24_07415</name>
</gene>
<name>A0A9D1N5D5_9FIRM</name>
<dbReference type="GO" id="GO:0009231">
    <property type="term" value="P:riboflavin biosynthetic process"/>
    <property type="evidence" value="ECO:0007669"/>
    <property type="project" value="TreeGrafter"/>
</dbReference>
<evidence type="ECO:0000313" key="7">
    <source>
        <dbReference type="Proteomes" id="UP000824128"/>
    </source>
</evidence>
<dbReference type="InterPro" id="IPR049842">
    <property type="entry name" value="Diketo_inos_hlase_IolN"/>
</dbReference>
<evidence type="ECO:0000256" key="4">
    <source>
        <dbReference type="ARBA" id="ARBA00022833"/>
    </source>
</evidence>
<dbReference type="EMBL" id="DVNZ01000234">
    <property type="protein sequence ID" value="HIU94966.1"/>
    <property type="molecule type" value="Genomic_DNA"/>
</dbReference>
<dbReference type="AlphaFoldDB" id="A0A9D1N5D5"/>
<comment type="cofactor">
    <cofactor evidence="1">
        <name>Zn(2+)</name>
        <dbReference type="ChEBI" id="CHEBI:29105"/>
    </cofactor>
</comment>
<comment type="caution">
    <text evidence="6">The sequence shown here is derived from an EMBL/GenBank/DDBJ whole genome shotgun (WGS) entry which is preliminary data.</text>
</comment>
<dbReference type="PANTHER" id="PTHR35005:SF1">
    <property type="entry name" value="2-AMINO-5-FORMYLAMINO-6-RIBOSYLAMINOPYRIMIDIN-4(3H)-ONE 5'-MONOPHOSPHATE DEFORMYLASE"/>
    <property type="match status" value="1"/>
</dbReference>
<keyword evidence="2" id="KW-0479">Metal-binding</keyword>
<evidence type="ECO:0000256" key="3">
    <source>
        <dbReference type="ARBA" id="ARBA00022801"/>
    </source>
</evidence>
<comment type="similarity">
    <text evidence="5">Belongs to the creatininase superfamily.</text>
</comment>
<dbReference type="InterPro" id="IPR024087">
    <property type="entry name" value="Creatininase-like_sf"/>
</dbReference>
<evidence type="ECO:0000256" key="2">
    <source>
        <dbReference type="ARBA" id="ARBA00022723"/>
    </source>
</evidence>
<dbReference type="Gene3D" id="3.40.50.10310">
    <property type="entry name" value="Creatininase"/>
    <property type="match status" value="1"/>
</dbReference>
<evidence type="ECO:0000256" key="1">
    <source>
        <dbReference type="ARBA" id="ARBA00001947"/>
    </source>
</evidence>
<evidence type="ECO:0000256" key="5">
    <source>
        <dbReference type="ARBA" id="ARBA00024029"/>
    </source>
</evidence>
<dbReference type="InterPro" id="IPR003785">
    <property type="entry name" value="Creatininase/forma_Hydrolase"/>
</dbReference>
<evidence type="ECO:0000313" key="6">
    <source>
        <dbReference type="EMBL" id="HIU94966.1"/>
    </source>
</evidence>